<sequence>MEINKETGLLKGNITIGIFTDVKKGDRVEWIPTLFGERLTKWAEWQESWNANIISYYNFTGTTGDVLDDVSASGNDLDNVAATRGATGIIGNGVASVLAQGIINGTIAGFPTSDVNFTINSWIKTETLDFQVLLGWMQASDGNLAAQVTINLNHYFFREVNLFSTQFDTGITPTIGTFEMATFTYDKESNNMSFYLDGVLSASITSDFTGTSGTCFSLFKACNNAFPSNATLDEIGIWNRTLTPTEISDIFDAQKDGFVNGTHIEVFDFPPIVVLNSPINGFNSTNQTIIFNGTITRVSGSGILNVTLFIDGILNETNSSEINDTDYLFTKIISEGSHNWTYESCSIGGCTTATTQNFTIDSSPTINVFSPTNTTFATSTIFFNATSNLTVDKWIVNYNGTNVTLSDINTTLEVEDGIHQLLLYANNSITGVFGLNDTIFFSVDVNAPELNITEPFGVINFQDISENQTLRWNVSDPNIDTCLLQYEGVNTTLSCAANISNFTIGTARTLDIFANDTFGNMVSDTVTWSYLVLQTSTTFNSSSFETAEERFTVNVTTNGSVITAGSLTFDGTENTGATITNTTVNNYSITNSITIPASIGTKNHNFNLTIVGMIINTTTQPQIINATNFTICGAAPQDTPFINITFRNETLAEEDVNATISSTWTYSLTELSEVNKTLIFIDATQKLNYTFCSSPSDRDLNIDLSMTYNNDISQQRSFLLTTTLSNTTLT</sequence>
<organism evidence="1">
    <name type="scientific">marine sediment metagenome</name>
    <dbReference type="NCBI Taxonomy" id="412755"/>
    <lineage>
        <taxon>unclassified sequences</taxon>
        <taxon>metagenomes</taxon>
        <taxon>ecological metagenomes</taxon>
    </lineage>
</organism>
<gene>
    <name evidence="1" type="ORF">LCGC14_1689950</name>
</gene>
<comment type="caution">
    <text evidence="1">The sequence shown here is derived from an EMBL/GenBank/DDBJ whole genome shotgun (WGS) entry which is preliminary data.</text>
</comment>
<dbReference type="Pfam" id="PF13385">
    <property type="entry name" value="Laminin_G_3"/>
    <property type="match status" value="1"/>
</dbReference>
<dbReference type="AlphaFoldDB" id="A0A0F9HL82"/>
<evidence type="ECO:0008006" key="2">
    <source>
        <dbReference type="Google" id="ProtNLM"/>
    </source>
</evidence>
<dbReference type="InterPro" id="IPR013320">
    <property type="entry name" value="ConA-like_dom_sf"/>
</dbReference>
<dbReference type="Gene3D" id="2.60.120.200">
    <property type="match status" value="1"/>
</dbReference>
<protein>
    <recommendedName>
        <fullName evidence="2">LamG-like jellyroll fold domain-containing protein</fullName>
    </recommendedName>
</protein>
<feature type="non-terminal residue" evidence="1">
    <location>
        <position position="730"/>
    </location>
</feature>
<dbReference type="EMBL" id="LAZR01014768">
    <property type="protein sequence ID" value="KKM16031.1"/>
    <property type="molecule type" value="Genomic_DNA"/>
</dbReference>
<reference evidence="1" key="1">
    <citation type="journal article" date="2015" name="Nature">
        <title>Complex archaea that bridge the gap between prokaryotes and eukaryotes.</title>
        <authorList>
            <person name="Spang A."/>
            <person name="Saw J.H."/>
            <person name="Jorgensen S.L."/>
            <person name="Zaremba-Niedzwiedzka K."/>
            <person name="Martijn J."/>
            <person name="Lind A.E."/>
            <person name="van Eijk R."/>
            <person name="Schleper C."/>
            <person name="Guy L."/>
            <person name="Ettema T.J."/>
        </authorList>
    </citation>
    <scope>NUCLEOTIDE SEQUENCE</scope>
</reference>
<accession>A0A0F9HL82</accession>
<proteinExistence type="predicted"/>
<evidence type="ECO:0000313" key="1">
    <source>
        <dbReference type="EMBL" id="KKM16031.1"/>
    </source>
</evidence>
<name>A0A0F9HL82_9ZZZZ</name>
<dbReference type="SUPFAM" id="SSF49899">
    <property type="entry name" value="Concanavalin A-like lectins/glucanases"/>
    <property type="match status" value="1"/>
</dbReference>